<name>A0A067TYG5_GALM3</name>
<protein>
    <submittedName>
        <fullName evidence="1">Uncharacterized protein</fullName>
    </submittedName>
</protein>
<sequence length="67" mass="7268">MSDFRAPKRGGLRASRQGAAFDAPNWRLSGVDLTTFGRPNEGRLSCAKLTTLTRSGVPTRADFRASN</sequence>
<dbReference type="AlphaFoldDB" id="A0A067TYG5"/>
<keyword evidence="2" id="KW-1185">Reference proteome</keyword>
<proteinExistence type="predicted"/>
<dbReference type="HOGENOM" id="CLU_2812528_0_0_1"/>
<evidence type="ECO:0000313" key="2">
    <source>
        <dbReference type="Proteomes" id="UP000027222"/>
    </source>
</evidence>
<accession>A0A067TYG5</accession>
<dbReference type="EMBL" id="KL142368">
    <property type="protein sequence ID" value="KDR84088.1"/>
    <property type="molecule type" value="Genomic_DNA"/>
</dbReference>
<evidence type="ECO:0000313" key="1">
    <source>
        <dbReference type="EMBL" id="KDR84088.1"/>
    </source>
</evidence>
<dbReference type="Proteomes" id="UP000027222">
    <property type="component" value="Unassembled WGS sequence"/>
</dbReference>
<organism evidence="1 2">
    <name type="scientific">Galerina marginata (strain CBS 339.88)</name>
    <dbReference type="NCBI Taxonomy" id="685588"/>
    <lineage>
        <taxon>Eukaryota</taxon>
        <taxon>Fungi</taxon>
        <taxon>Dikarya</taxon>
        <taxon>Basidiomycota</taxon>
        <taxon>Agaricomycotina</taxon>
        <taxon>Agaricomycetes</taxon>
        <taxon>Agaricomycetidae</taxon>
        <taxon>Agaricales</taxon>
        <taxon>Agaricineae</taxon>
        <taxon>Strophariaceae</taxon>
        <taxon>Galerina</taxon>
    </lineage>
</organism>
<gene>
    <name evidence="1" type="ORF">GALMADRAFT_236742</name>
</gene>
<reference evidence="2" key="1">
    <citation type="journal article" date="2014" name="Proc. Natl. Acad. Sci. U.S.A.">
        <title>Extensive sampling of basidiomycete genomes demonstrates inadequacy of the white-rot/brown-rot paradigm for wood decay fungi.</title>
        <authorList>
            <person name="Riley R."/>
            <person name="Salamov A.A."/>
            <person name="Brown D.W."/>
            <person name="Nagy L.G."/>
            <person name="Floudas D."/>
            <person name="Held B.W."/>
            <person name="Levasseur A."/>
            <person name="Lombard V."/>
            <person name="Morin E."/>
            <person name="Otillar R."/>
            <person name="Lindquist E.A."/>
            <person name="Sun H."/>
            <person name="LaButti K.M."/>
            <person name="Schmutz J."/>
            <person name="Jabbour D."/>
            <person name="Luo H."/>
            <person name="Baker S.E."/>
            <person name="Pisabarro A.G."/>
            <person name="Walton J.D."/>
            <person name="Blanchette R.A."/>
            <person name="Henrissat B."/>
            <person name="Martin F."/>
            <person name="Cullen D."/>
            <person name="Hibbett D.S."/>
            <person name="Grigoriev I.V."/>
        </authorList>
    </citation>
    <scope>NUCLEOTIDE SEQUENCE [LARGE SCALE GENOMIC DNA]</scope>
    <source>
        <strain evidence="2">CBS 339.88</strain>
    </source>
</reference>